<feature type="transmembrane region" description="Helical" evidence="5">
    <location>
        <begin position="21"/>
        <end position="42"/>
    </location>
</feature>
<proteinExistence type="predicted"/>
<dbReference type="PANTHER" id="PTHR48182:SF2">
    <property type="entry name" value="PROTEIN SERAC1"/>
    <property type="match status" value="1"/>
</dbReference>
<protein>
    <recommendedName>
        <fullName evidence="6">AB hydrolase-1 domain-containing protein</fullName>
    </recommendedName>
</protein>
<evidence type="ECO:0000313" key="8">
    <source>
        <dbReference type="Proteomes" id="UP000829194"/>
    </source>
</evidence>
<keyword evidence="5" id="KW-1133">Transmembrane helix</keyword>
<keyword evidence="4 5" id="KW-0472">Membrane</keyword>
<dbReference type="InterPro" id="IPR052374">
    <property type="entry name" value="SERAC1"/>
</dbReference>
<keyword evidence="3" id="KW-0256">Endoplasmic reticulum</keyword>
<dbReference type="Proteomes" id="UP000829194">
    <property type="component" value="Chromosome"/>
</dbReference>
<dbReference type="RefSeq" id="WP_057943757.1">
    <property type="nucleotide sequence ID" value="NZ_CP011131.1"/>
</dbReference>
<accession>A0ABY3X9F3</accession>
<evidence type="ECO:0000256" key="1">
    <source>
        <dbReference type="ARBA" id="ARBA00004240"/>
    </source>
</evidence>
<comment type="subcellular location">
    <subcellularLocation>
        <location evidence="1">Endoplasmic reticulum</location>
    </subcellularLocation>
    <subcellularLocation>
        <location evidence="2">Membrane</location>
    </subcellularLocation>
</comment>
<name>A0ABY3X9F3_9GAMM</name>
<dbReference type="InterPro" id="IPR029058">
    <property type="entry name" value="AB_hydrolase_fold"/>
</dbReference>
<dbReference type="Gene3D" id="3.40.50.1820">
    <property type="entry name" value="alpha/beta hydrolase"/>
    <property type="match status" value="1"/>
</dbReference>
<reference evidence="7 8" key="1">
    <citation type="submission" date="2022-03" db="EMBL/GenBank/DDBJ databases">
        <title>Complete genome sequence of Lysobacter capsici VKM B-2533 and Lysobacter gummosus 10.1.1, promising sources of lytic agents.</title>
        <authorList>
            <person name="Tarlachkov S.V."/>
            <person name="Kudryakova I.V."/>
            <person name="Afoshin A.S."/>
            <person name="Leontyevskaya E.A."/>
            <person name="Leontyevskaya N.V."/>
        </authorList>
    </citation>
    <scope>NUCLEOTIDE SEQUENCE [LARGE SCALE GENOMIC DNA]</scope>
    <source>
        <strain evidence="7 8">10.1.1</strain>
    </source>
</reference>
<evidence type="ECO:0000313" key="7">
    <source>
        <dbReference type="EMBL" id="UNP28119.1"/>
    </source>
</evidence>
<dbReference type="InterPro" id="IPR000073">
    <property type="entry name" value="AB_hydrolase_1"/>
</dbReference>
<keyword evidence="8" id="KW-1185">Reference proteome</keyword>
<evidence type="ECO:0000256" key="3">
    <source>
        <dbReference type="ARBA" id="ARBA00022824"/>
    </source>
</evidence>
<evidence type="ECO:0000259" key="6">
    <source>
        <dbReference type="Pfam" id="PF12697"/>
    </source>
</evidence>
<dbReference type="Pfam" id="PF12697">
    <property type="entry name" value="Abhydrolase_6"/>
    <property type="match status" value="1"/>
</dbReference>
<dbReference type="PANTHER" id="PTHR48182">
    <property type="entry name" value="PROTEIN SERAC1"/>
    <property type="match status" value="1"/>
</dbReference>
<dbReference type="SUPFAM" id="SSF53474">
    <property type="entry name" value="alpha/beta-Hydrolases"/>
    <property type="match status" value="1"/>
</dbReference>
<dbReference type="EMBL" id="CP093547">
    <property type="protein sequence ID" value="UNP28119.1"/>
    <property type="molecule type" value="Genomic_DNA"/>
</dbReference>
<gene>
    <name evidence="7" type="ORF">MOV92_16655</name>
</gene>
<evidence type="ECO:0000256" key="4">
    <source>
        <dbReference type="ARBA" id="ARBA00023136"/>
    </source>
</evidence>
<feature type="domain" description="AB hydrolase-1" evidence="6">
    <location>
        <begin position="78"/>
        <end position="190"/>
    </location>
</feature>
<sequence>MSSIGPTLPGRARGKSPTGRAWLNLLFACAFALLACGCPGPAPTPDGTETRNNAKPQPVNTTDPYWVHQGNPHAKIAVVFVHGIFGDTSGTWTNANGTRFFDLLRSAPGIGDKVDIYAFGFTSRMFAQGSLDIREASLKLHEYLDYHGVSHYDSVVFVAHSMGGLVVMRELISHPDLSAKTPLLMLYATPQQGSQITNIAKYIVVNNNAIRQMLPADANDYLKQLSDDWMGLKSSGAAPKVICAYETVKTGPVTIVPWTSATRFCDEAPPGIAGADHITIVKPDRQEHESVVKLVNALRKYALPRLDATTWETPDFSPETDKWVYTLTQVNDLNHAGLINKSLTRQDYRITLPANSKLLISPEQTPRSVAPGNREDLRLVVYGELQPEYSFGLQLASLPQRTVLVRIPNLAAAKAAKAQQIEAVAKAVNMRIESQAGDASFKALSDESKWQLLADTAQSSIAESSPELPAGARWVAAADLLSQLGILESSALAMRIVEKDYPQTAQSPAVRQLAAQVSAQSGKKDVFVATPMPVLKDKESAQPRNEVVLASAGDSQALLELAKHLESTPATKSNGLSLKGDILKSRGDEAGAARAYSEAKSIRFTPVLDSKFKHAAANAQRGRDT</sequence>
<evidence type="ECO:0000256" key="2">
    <source>
        <dbReference type="ARBA" id="ARBA00004370"/>
    </source>
</evidence>
<organism evidence="7 8">
    <name type="scientific">Lysobacter gummosus</name>
    <dbReference type="NCBI Taxonomy" id="262324"/>
    <lineage>
        <taxon>Bacteria</taxon>
        <taxon>Pseudomonadati</taxon>
        <taxon>Pseudomonadota</taxon>
        <taxon>Gammaproteobacteria</taxon>
        <taxon>Lysobacterales</taxon>
        <taxon>Lysobacteraceae</taxon>
        <taxon>Lysobacter</taxon>
    </lineage>
</organism>
<keyword evidence="5" id="KW-0812">Transmembrane</keyword>
<evidence type="ECO:0000256" key="5">
    <source>
        <dbReference type="SAM" id="Phobius"/>
    </source>
</evidence>